<dbReference type="InterPro" id="IPR029044">
    <property type="entry name" value="Nucleotide-diphossugar_trans"/>
</dbReference>
<evidence type="ECO:0000313" key="2">
    <source>
        <dbReference type="Proteomes" id="UP000295304"/>
    </source>
</evidence>
<dbReference type="InterPro" id="IPR018641">
    <property type="entry name" value="Trfase_1_rSAM/seldom-assoc"/>
</dbReference>
<reference evidence="1 2" key="1">
    <citation type="submission" date="2019-03" db="EMBL/GenBank/DDBJ databases">
        <title>Genomic Encyclopedia of Type Strains, Phase IV (KMG-IV): sequencing the most valuable type-strain genomes for metagenomic binning, comparative biology and taxonomic classification.</title>
        <authorList>
            <person name="Goeker M."/>
        </authorList>
    </citation>
    <scope>NUCLEOTIDE SEQUENCE [LARGE SCALE GENOMIC DNA]</scope>
    <source>
        <strain evidence="1 2">DSM 101688</strain>
    </source>
</reference>
<comment type="caution">
    <text evidence="1">The sequence shown here is derived from an EMBL/GenBank/DDBJ whole genome shotgun (WGS) entry which is preliminary data.</text>
</comment>
<accession>A0A4R3JFT5</accession>
<sequence length="202" mass="23139">MRRSRHLVILARAPQMGQGKRRLARDIGDLQAVRFSRLILARTLRVLGRDPRWRTWLALTPDRAARDRRFWPRTVCPLAQGDGDIARRMMRPMHRLPPGPVVLIGGDIPDVSIRHIWRAFQALKRHHMAFGPAGDGGFWLFGQRRMPTIVDPFTGVRWSGPDALADTLANIPKGWTWGLCDILHDVDDGPAWRAWRARKRDG</sequence>
<dbReference type="Gene3D" id="3.90.550.10">
    <property type="entry name" value="Spore Coat Polysaccharide Biosynthesis Protein SpsA, Chain A"/>
    <property type="match status" value="1"/>
</dbReference>
<dbReference type="PANTHER" id="PTHR36529">
    <property type="entry name" value="SLL1095 PROTEIN"/>
    <property type="match status" value="1"/>
</dbReference>
<dbReference type="Pfam" id="PF09837">
    <property type="entry name" value="DUF2064"/>
    <property type="match status" value="1"/>
</dbReference>
<organism evidence="1 2">
    <name type="scientific">Varunaivibrio sulfuroxidans</name>
    <dbReference type="NCBI Taxonomy" id="1773489"/>
    <lineage>
        <taxon>Bacteria</taxon>
        <taxon>Pseudomonadati</taxon>
        <taxon>Pseudomonadota</taxon>
        <taxon>Alphaproteobacteria</taxon>
        <taxon>Rhodospirillales</taxon>
        <taxon>Magnetovibrionaceae</taxon>
        <taxon>Varunaivibrio</taxon>
    </lineage>
</organism>
<proteinExistence type="predicted"/>
<evidence type="ECO:0000313" key="1">
    <source>
        <dbReference type="EMBL" id="TCS63550.1"/>
    </source>
</evidence>
<dbReference type="EMBL" id="SLZW01000003">
    <property type="protein sequence ID" value="TCS63550.1"/>
    <property type="molecule type" value="Genomic_DNA"/>
</dbReference>
<name>A0A4R3JFT5_9PROT</name>
<dbReference type="SUPFAM" id="SSF53448">
    <property type="entry name" value="Nucleotide-diphospho-sugar transferases"/>
    <property type="match status" value="1"/>
</dbReference>
<dbReference type="AlphaFoldDB" id="A0A4R3JFT5"/>
<evidence type="ECO:0008006" key="3">
    <source>
        <dbReference type="Google" id="ProtNLM"/>
    </source>
</evidence>
<dbReference type="PANTHER" id="PTHR36529:SF1">
    <property type="entry name" value="GLYCOSYLTRANSFERASE"/>
    <property type="match status" value="1"/>
</dbReference>
<protein>
    <recommendedName>
        <fullName evidence="3">Glycosyltransferase</fullName>
    </recommendedName>
</protein>
<dbReference type="OrthoDB" id="9798250at2"/>
<keyword evidence="2" id="KW-1185">Reference proteome</keyword>
<dbReference type="Proteomes" id="UP000295304">
    <property type="component" value="Unassembled WGS sequence"/>
</dbReference>
<gene>
    <name evidence="1" type="ORF">EDD55_103172</name>
</gene>
<dbReference type="RefSeq" id="WP_132938524.1">
    <property type="nucleotide sequence ID" value="NZ_CP119676.1"/>
</dbReference>